<accession>A0A4S2EE24</accession>
<dbReference type="EMBL" id="CP040852">
    <property type="protein sequence ID" value="QIA89666.1"/>
    <property type="molecule type" value="Genomic_DNA"/>
</dbReference>
<evidence type="ECO:0000313" key="1">
    <source>
        <dbReference type="EMBL" id="QIA89651.1"/>
    </source>
</evidence>
<name>A0A4S2EE24_9LACO</name>
<dbReference type="Proteomes" id="UP000463931">
    <property type="component" value="Chromosome"/>
</dbReference>
<gene>
    <name evidence="1" type="ORF">FEE40_05455</name>
    <name evidence="2" type="ORF">FEE40_05535</name>
    <name evidence="3" type="ORF">FEE40_05620</name>
</gene>
<dbReference type="EMBL" id="CP040852">
    <property type="protein sequence ID" value="QIA89651.1"/>
    <property type="molecule type" value="Genomic_DNA"/>
</dbReference>
<evidence type="ECO:0000313" key="4">
    <source>
        <dbReference type="Proteomes" id="UP000463931"/>
    </source>
</evidence>
<proteinExistence type="predicted"/>
<protein>
    <submittedName>
        <fullName evidence="3">Uncharacterized protein</fullName>
    </submittedName>
</protein>
<dbReference type="AlphaFoldDB" id="A0A4S2EE24"/>
<organism evidence="3 4">
    <name type="scientific">Ligilactobacillus murinus</name>
    <dbReference type="NCBI Taxonomy" id="1622"/>
    <lineage>
        <taxon>Bacteria</taxon>
        <taxon>Bacillati</taxon>
        <taxon>Bacillota</taxon>
        <taxon>Bacilli</taxon>
        <taxon>Lactobacillales</taxon>
        <taxon>Lactobacillaceae</taxon>
        <taxon>Ligilactobacillus</taxon>
    </lineage>
</organism>
<evidence type="ECO:0000313" key="2">
    <source>
        <dbReference type="EMBL" id="QIA89666.1"/>
    </source>
</evidence>
<dbReference type="RefSeq" id="WP_135997782.1">
    <property type="nucleotide sequence ID" value="NZ_CP040852.1"/>
</dbReference>
<dbReference type="EMBL" id="CP040852">
    <property type="protein sequence ID" value="QIA89682.1"/>
    <property type="molecule type" value="Genomic_DNA"/>
</dbReference>
<evidence type="ECO:0000313" key="3">
    <source>
        <dbReference type="EMBL" id="QIA89682.1"/>
    </source>
</evidence>
<sequence>MLHENSIENQVKAMRKDNSIMNTTEKMIKKQNQNIKVNLSHLIQTNKLSFQEAQETLLTYGDQLKNEDPKLYKKLCGLIVTQKIIKASKFRLAQNKLPIKGLEAVLKYYGTGIKHFDPELYDQLKALEVSPKLKPKG</sequence>
<reference evidence="3 4" key="1">
    <citation type="journal article" date="2019" name="Nat. Med.">
        <title>Preventing dysbiosis of the neonatal mouse intestinal microbiome protects against late-onset sepsis.</title>
        <authorList>
            <person name="Singer J.R."/>
            <person name="Blosser E.G."/>
            <person name="Zindl C.L."/>
            <person name="Silberger D.J."/>
            <person name="Conlan S."/>
            <person name="Laufer V.A."/>
            <person name="DiToro D."/>
            <person name="Deming C."/>
            <person name="Kumar R."/>
            <person name="Morrow C.D."/>
            <person name="Segre J.A."/>
            <person name="Gray M.J."/>
            <person name="Randolph D.A."/>
            <person name="Weaver C.T."/>
        </authorList>
    </citation>
    <scope>NUCLEOTIDE SEQUENCE [LARGE SCALE GENOMIC DNA]</scope>
    <source>
        <strain evidence="3 4">V10</strain>
    </source>
</reference>